<dbReference type="PANTHER" id="PTHR10890:SF3">
    <property type="entry name" value="CYSTEINE--TRNA LIGASE, CYTOPLASMIC"/>
    <property type="match status" value="1"/>
</dbReference>
<feature type="binding site" evidence="13">
    <location>
        <position position="207"/>
    </location>
    <ligand>
        <name>Zn(2+)</name>
        <dbReference type="ChEBI" id="CHEBI:29105"/>
    </ligand>
</feature>
<comment type="subunit">
    <text evidence="3 13">Monomer.</text>
</comment>
<dbReference type="InterPro" id="IPR015273">
    <property type="entry name" value="Cys-tRNA-synt_Ia_DALR"/>
</dbReference>
<keyword evidence="6 13" id="KW-0479">Metal-binding</keyword>
<evidence type="ECO:0000256" key="7">
    <source>
        <dbReference type="ARBA" id="ARBA00022741"/>
    </source>
</evidence>
<evidence type="ECO:0000313" key="16">
    <source>
        <dbReference type="Proteomes" id="UP000620133"/>
    </source>
</evidence>
<dbReference type="SMART" id="SM00840">
    <property type="entry name" value="DALR_2"/>
    <property type="match status" value="1"/>
</dbReference>
<dbReference type="Gene3D" id="3.40.50.620">
    <property type="entry name" value="HUPs"/>
    <property type="match status" value="1"/>
</dbReference>
<dbReference type="InterPro" id="IPR009080">
    <property type="entry name" value="tRNAsynth_Ia_anticodon-bd"/>
</dbReference>
<dbReference type="InterPro" id="IPR024909">
    <property type="entry name" value="Cys-tRNA/MSH_ligase"/>
</dbReference>
<dbReference type="RefSeq" id="WP_176239690.1">
    <property type="nucleotide sequence ID" value="NZ_AP024412.1"/>
</dbReference>
<comment type="catalytic activity">
    <reaction evidence="12 13">
        <text>tRNA(Cys) + L-cysteine + ATP = L-cysteinyl-tRNA(Cys) + AMP + diphosphate</text>
        <dbReference type="Rhea" id="RHEA:17773"/>
        <dbReference type="Rhea" id="RHEA-COMP:9661"/>
        <dbReference type="Rhea" id="RHEA-COMP:9679"/>
        <dbReference type="ChEBI" id="CHEBI:30616"/>
        <dbReference type="ChEBI" id="CHEBI:33019"/>
        <dbReference type="ChEBI" id="CHEBI:35235"/>
        <dbReference type="ChEBI" id="CHEBI:78442"/>
        <dbReference type="ChEBI" id="CHEBI:78517"/>
        <dbReference type="ChEBI" id="CHEBI:456215"/>
        <dbReference type="EC" id="6.1.1.16"/>
    </reaction>
</comment>
<dbReference type="GO" id="GO:0005829">
    <property type="term" value="C:cytosol"/>
    <property type="evidence" value="ECO:0007669"/>
    <property type="project" value="TreeGrafter"/>
</dbReference>
<dbReference type="Gene3D" id="1.20.120.1910">
    <property type="entry name" value="Cysteine-tRNA ligase, C-terminal anti-codon recognition domain"/>
    <property type="match status" value="1"/>
</dbReference>
<dbReference type="NCBIfam" id="TIGR00435">
    <property type="entry name" value="cysS"/>
    <property type="match status" value="1"/>
</dbReference>
<comment type="subcellular location">
    <subcellularLocation>
        <location evidence="1 13">Cytoplasm</location>
    </subcellularLocation>
</comment>
<dbReference type="PRINTS" id="PR00983">
    <property type="entry name" value="TRNASYNTHCYS"/>
</dbReference>
<evidence type="ECO:0000256" key="1">
    <source>
        <dbReference type="ARBA" id="ARBA00004496"/>
    </source>
</evidence>
<dbReference type="Pfam" id="PF09190">
    <property type="entry name" value="DALR_2"/>
    <property type="match status" value="1"/>
</dbReference>
<dbReference type="AlphaFoldDB" id="A0A7U9TLB4"/>
<evidence type="ECO:0000256" key="13">
    <source>
        <dbReference type="HAMAP-Rule" id="MF_00041"/>
    </source>
</evidence>
<keyword evidence="5 13" id="KW-0436">Ligase</keyword>
<comment type="cofactor">
    <cofactor evidence="13">
        <name>Zn(2+)</name>
        <dbReference type="ChEBI" id="CHEBI:29105"/>
    </cofactor>
    <text evidence="13">Binds 1 zinc ion per subunit.</text>
</comment>
<dbReference type="Proteomes" id="UP000620133">
    <property type="component" value="Chromosome"/>
</dbReference>
<feature type="short sequence motif" description="'KMSKS' region" evidence="13">
    <location>
        <begin position="264"/>
        <end position="268"/>
    </location>
</feature>
<evidence type="ECO:0000256" key="8">
    <source>
        <dbReference type="ARBA" id="ARBA00022833"/>
    </source>
</evidence>
<keyword evidence="11 13" id="KW-0030">Aminoacyl-tRNA synthetase</keyword>
<accession>A0A7U9TLB4</accession>
<keyword evidence="8 13" id="KW-0862">Zinc</keyword>
<dbReference type="InterPro" id="IPR032678">
    <property type="entry name" value="tRNA-synt_1_cat_dom"/>
</dbReference>
<keyword evidence="7 13" id="KW-0547">Nucleotide-binding</keyword>
<dbReference type="SUPFAM" id="SSF47323">
    <property type="entry name" value="Anticodon-binding domain of a subclass of class I aminoacyl-tRNA synthetases"/>
    <property type="match status" value="1"/>
</dbReference>
<evidence type="ECO:0000256" key="10">
    <source>
        <dbReference type="ARBA" id="ARBA00022917"/>
    </source>
</evidence>
<dbReference type="EMBL" id="AP024412">
    <property type="protein sequence ID" value="BCR35393.1"/>
    <property type="molecule type" value="Genomic_DNA"/>
</dbReference>
<sequence>MLKIYNTLSQNIENFEPHIKNKVNMYVCGPTVYGDIHLGNARPVIFFDVVKRYLTYLGYDVHFVSNITDIDDKIIEKAKALKISEKELTDDYTKRFIDMTLSLGSVLPDELPKATNFVEFMITYIKELVEQGSAYQTSSGVYFRVLSVKDYGILSKQNMDELNEGVRIDLDQEKENPRDFSLWKNTTEGLNYDSPWGKGRPGWHTECAVMNHEIFKTEIDIHGGGSDLKFPHHENEIAQTVAHDHHHLAKYWMHVGRLNVDEVKMSKSIGNITLVKDLLEVYEPYAFRLLMINHHYRQPINYTHDLMIQFSKEYDKIKRTLKKAFLMLSLENVDIKDVDEHIMNEFKDYMNQDFNIPNVITLVYDVLKQINKEKDIQRIALLYQSVKTMLDILGIMPLYSLEDETLIMYRQWEEARHQKNFQLADQLRDQLSKRGWM</sequence>
<dbReference type="PANTHER" id="PTHR10890">
    <property type="entry name" value="CYSTEINYL-TRNA SYNTHETASE"/>
    <property type="match status" value="1"/>
</dbReference>
<evidence type="ECO:0000256" key="2">
    <source>
        <dbReference type="ARBA" id="ARBA00005594"/>
    </source>
</evidence>
<proteinExistence type="inferred from homology"/>
<feature type="short sequence motif" description="'HIGH' region" evidence="13">
    <location>
        <begin position="30"/>
        <end position="40"/>
    </location>
</feature>
<evidence type="ECO:0000256" key="12">
    <source>
        <dbReference type="ARBA" id="ARBA00047398"/>
    </source>
</evidence>
<feature type="domain" description="Cysteinyl-tRNA synthetase class Ia DALR" evidence="14">
    <location>
        <begin position="345"/>
        <end position="401"/>
    </location>
</feature>
<protein>
    <recommendedName>
        <fullName evidence="13">Cysteine--tRNA ligase</fullName>
        <ecNumber evidence="13">6.1.1.16</ecNumber>
    </recommendedName>
    <alternativeName>
        <fullName evidence="13">Cysteinyl-tRNA synthetase</fullName>
        <shortName evidence="13">CysRS</shortName>
    </alternativeName>
</protein>
<dbReference type="GO" id="GO:0008270">
    <property type="term" value="F:zinc ion binding"/>
    <property type="evidence" value="ECO:0007669"/>
    <property type="project" value="UniProtKB-UniRule"/>
</dbReference>
<dbReference type="GO" id="GO:0004817">
    <property type="term" value="F:cysteine-tRNA ligase activity"/>
    <property type="evidence" value="ECO:0007669"/>
    <property type="project" value="UniProtKB-UniRule"/>
</dbReference>
<keyword evidence="4 13" id="KW-0963">Cytoplasm</keyword>
<evidence type="ECO:0000256" key="3">
    <source>
        <dbReference type="ARBA" id="ARBA00011245"/>
    </source>
</evidence>
<evidence type="ECO:0000256" key="9">
    <source>
        <dbReference type="ARBA" id="ARBA00022840"/>
    </source>
</evidence>
<keyword evidence="9 13" id="KW-0067">ATP-binding</keyword>
<keyword evidence="10 13" id="KW-0648">Protein biosynthesis</keyword>
<feature type="binding site" evidence="13">
    <location>
        <position position="236"/>
    </location>
    <ligand>
        <name>Zn(2+)</name>
        <dbReference type="ChEBI" id="CHEBI:29105"/>
    </ligand>
</feature>
<evidence type="ECO:0000256" key="11">
    <source>
        <dbReference type="ARBA" id="ARBA00023146"/>
    </source>
</evidence>
<keyword evidence="16" id="KW-1185">Reference proteome</keyword>
<evidence type="ECO:0000256" key="6">
    <source>
        <dbReference type="ARBA" id="ARBA00022723"/>
    </source>
</evidence>
<name>A0A7U9TLB4_9MOLU</name>
<dbReference type="GO" id="GO:0005524">
    <property type="term" value="F:ATP binding"/>
    <property type="evidence" value="ECO:0007669"/>
    <property type="project" value="UniProtKB-UniRule"/>
</dbReference>
<reference evidence="15" key="1">
    <citation type="submission" date="2021-01" db="EMBL/GenBank/DDBJ databases">
        <title>Draft genome sequence of Acholeplasmataceae bacterium strain Mahy22.</title>
        <authorList>
            <person name="Watanabe M."/>
            <person name="Kojima H."/>
            <person name="Fukui M."/>
        </authorList>
    </citation>
    <scope>NUCLEOTIDE SEQUENCE</scope>
    <source>
        <strain evidence="15">Mahy22</strain>
    </source>
</reference>
<dbReference type="SUPFAM" id="SSF52374">
    <property type="entry name" value="Nucleotidylyl transferase"/>
    <property type="match status" value="1"/>
</dbReference>
<feature type="binding site" evidence="13">
    <location>
        <position position="267"/>
    </location>
    <ligand>
        <name>ATP</name>
        <dbReference type="ChEBI" id="CHEBI:30616"/>
    </ligand>
</feature>
<dbReference type="GO" id="GO:0006423">
    <property type="term" value="P:cysteinyl-tRNA aminoacylation"/>
    <property type="evidence" value="ECO:0007669"/>
    <property type="project" value="UniProtKB-UniRule"/>
</dbReference>
<evidence type="ECO:0000259" key="14">
    <source>
        <dbReference type="SMART" id="SM00840"/>
    </source>
</evidence>
<organism evidence="15 16">
    <name type="scientific">Mariniplasma anaerobium</name>
    <dbReference type="NCBI Taxonomy" id="2735436"/>
    <lineage>
        <taxon>Bacteria</taxon>
        <taxon>Bacillati</taxon>
        <taxon>Mycoplasmatota</taxon>
        <taxon>Mollicutes</taxon>
        <taxon>Acholeplasmatales</taxon>
        <taxon>Acholeplasmataceae</taxon>
        <taxon>Mariniplasma</taxon>
    </lineage>
</organism>
<dbReference type="KEGG" id="manr:MPAN_002860"/>
<dbReference type="InterPro" id="IPR015803">
    <property type="entry name" value="Cys-tRNA-ligase"/>
</dbReference>
<evidence type="ECO:0000256" key="5">
    <source>
        <dbReference type="ARBA" id="ARBA00022598"/>
    </source>
</evidence>
<evidence type="ECO:0000313" key="15">
    <source>
        <dbReference type="EMBL" id="BCR35393.1"/>
    </source>
</evidence>
<dbReference type="EC" id="6.1.1.16" evidence="13"/>
<feature type="binding site" evidence="13">
    <location>
        <position position="28"/>
    </location>
    <ligand>
        <name>Zn(2+)</name>
        <dbReference type="ChEBI" id="CHEBI:29105"/>
    </ligand>
</feature>
<dbReference type="Pfam" id="PF01406">
    <property type="entry name" value="tRNA-synt_1e"/>
    <property type="match status" value="1"/>
</dbReference>
<feature type="binding site" evidence="13">
    <location>
        <position position="232"/>
    </location>
    <ligand>
        <name>Zn(2+)</name>
        <dbReference type="ChEBI" id="CHEBI:29105"/>
    </ligand>
</feature>
<dbReference type="CDD" id="cd00672">
    <property type="entry name" value="CysRS_core"/>
    <property type="match status" value="1"/>
</dbReference>
<evidence type="ECO:0000256" key="4">
    <source>
        <dbReference type="ARBA" id="ARBA00022490"/>
    </source>
</evidence>
<gene>
    <name evidence="13 15" type="primary">cysS</name>
    <name evidence="15" type="ORF">MPAN_002860</name>
</gene>
<dbReference type="HAMAP" id="MF_00041">
    <property type="entry name" value="Cys_tRNA_synth"/>
    <property type="match status" value="1"/>
</dbReference>
<dbReference type="InterPro" id="IPR014729">
    <property type="entry name" value="Rossmann-like_a/b/a_fold"/>
</dbReference>
<comment type="similarity">
    <text evidence="2 13">Belongs to the class-I aminoacyl-tRNA synthetase family.</text>
</comment>